<keyword evidence="6" id="KW-1133">Transmembrane helix</keyword>
<organism evidence="8 9">
    <name type="scientific">Pseudozyma hubeiensis (strain SY62)</name>
    <name type="common">Yeast</name>
    <dbReference type="NCBI Taxonomy" id="1305764"/>
    <lineage>
        <taxon>Eukaryota</taxon>
        <taxon>Fungi</taxon>
        <taxon>Dikarya</taxon>
        <taxon>Basidiomycota</taxon>
        <taxon>Ustilaginomycotina</taxon>
        <taxon>Ustilaginomycetes</taxon>
        <taxon>Ustilaginales</taxon>
        <taxon>Ustilaginaceae</taxon>
        <taxon>Pseudozyma</taxon>
    </lineage>
</organism>
<dbReference type="InterPro" id="IPR033121">
    <property type="entry name" value="PEPTIDASE_A1"/>
</dbReference>
<dbReference type="Gene3D" id="2.40.70.10">
    <property type="entry name" value="Acid Proteases"/>
    <property type="match status" value="2"/>
</dbReference>
<evidence type="ECO:0000313" key="8">
    <source>
        <dbReference type="EMBL" id="GAC93164.1"/>
    </source>
</evidence>
<feature type="active site" evidence="3">
    <location>
        <position position="233"/>
    </location>
</feature>
<keyword evidence="9" id="KW-1185">Reference proteome</keyword>
<dbReference type="InterPro" id="IPR001969">
    <property type="entry name" value="Aspartic_peptidase_AS"/>
</dbReference>
<keyword evidence="4" id="KW-0645">Protease</keyword>
<dbReference type="Proteomes" id="UP000014071">
    <property type="component" value="Unassembled WGS sequence"/>
</dbReference>
<dbReference type="STRING" id="1305764.R9NX57"/>
<comment type="similarity">
    <text evidence="1 4">Belongs to the peptidase A1 family.</text>
</comment>
<dbReference type="InterPro" id="IPR021109">
    <property type="entry name" value="Peptidase_aspartic_dom_sf"/>
</dbReference>
<evidence type="ECO:0000256" key="3">
    <source>
        <dbReference type="PIRSR" id="PIRSR601461-1"/>
    </source>
</evidence>
<dbReference type="PROSITE" id="PS51767">
    <property type="entry name" value="PEPTIDASE_A1"/>
    <property type="match status" value="1"/>
</dbReference>
<evidence type="ECO:0000256" key="4">
    <source>
        <dbReference type="RuleBase" id="RU000454"/>
    </source>
</evidence>
<sequence>MHASRRNRQLTAQQQRPTYLACVLSDQCFPSVAELSTVFQPASAYTLQICTGRMRNLRIDESKVTSVTVTEAKDIFDTYKLSRITFSHLLLSNLTTMAFQTLLSAVTAALVCASSIQAYVLPFQANTEQSVGDLATAQAFRLAGRSINDLSQGSVSVPVYKRHGLHPDITKRDPEITKKWALRQAEVMKSKYGAANSNQKRQTIGLTDVGPDSYYFAQVSVGTPAQNFNVVLDTGSADFWLVDSDCGTAQNCDSDLNKYNTRASSTNIGSSTPFSITYGTGAVRGVLAADKVSLAGYTVNNLTFAEANAVAANTVEYPTSGIMGMGFQSLSTSGATPFWQVLGKQGVLQTNAFTFQLARNIDNINPNDPNINDIQSPGGVFTLGRIDSNQYNGDITYTSIPNNLQNQQGLGYWTIPLDGITVNGQSANIGNGPLAAIDTGTTLIGGPSASIRAFYSQISGARSASSAGMSGYYLFPCSTNLNIQMTFGGKSWSMNAQDFNLGPYPYTNSQTCLGALFEIDLGSSAYGVPQWIVGDSFLKNVFSVFDGTGRVGFASLKGSEAQIVTVTSNAVSSQTPQSSSSGASSMGGGAGGGLPLPTGSTSFASQATATGVFGGGSLPVPSASSAVATSNPSLTAGSSNSGSSSGSSGSSGSSSGASSLNTIVGLCTASAAAFLAGAVLLVL</sequence>
<evidence type="ECO:0000256" key="5">
    <source>
        <dbReference type="SAM" id="MobiDB-lite"/>
    </source>
</evidence>
<keyword evidence="2 4" id="KW-0064">Aspartyl protease</keyword>
<dbReference type="InterPro" id="IPR001461">
    <property type="entry name" value="Aspartic_peptidase_A1"/>
</dbReference>
<dbReference type="MEROPS" id="A01.078"/>
<feature type="domain" description="Peptidase A1" evidence="7">
    <location>
        <begin position="215"/>
        <end position="554"/>
    </location>
</feature>
<feature type="transmembrane region" description="Helical" evidence="6">
    <location>
        <begin position="663"/>
        <end position="682"/>
    </location>
</feature>
<dbReference type="HOGENOM" id="CLU_013253_1_2_1"/>
<dbReference type="PRINTS" id="PR00792">
    <property type="entry name" value="PEPSIN"/>
</dbReference>
<dbReference type="GeneID" id="24106030"/>
<dbReference type="PANTHER" id="PTHR47966">
    <property type="entry name" value="BETA-SITE APP-CLEAVING ENZYME, ISOFORM A-RELATED"/>
    <property type="match status" value="1"/>
</dbReference>
<dbReference type="EMBL" id="DF238772">
    <property type="protein sequence ID" value="GAC93164.1"/>
    <property type="molecule type" value="Genomic_DNA"/>
</dbReference>
<dbReference type="Pfam" id="PF00026">
    <property type="entry name" value="Asp"/>
    <property type="match status" value="1"/>
</dbReference>
<keyword evidence="6" id="KW-0812">Transmembrane</keyword>
<evidence type="ECO:0000259" key="7">
    <source>
        <dbReference type="PROSITE" id="PS51767"/>
    </source>
</evidence>
<dbReference type="CDD" id="cd05471">
    <property type="entry name" value="pepsin_like"/>
    <property type="match status" value="1"/>
</dbReference>
<feature type="compositionally biased region" description="Low complexity" evidence="5">
    <location>
        <begin position="572"/>
        <end position="584"/>
    </location>
</feature>
<dbReference type="PROSITE" id="PS00141">
    <property type="entry name" value="ASP_PROTEASE"/>
    <property type="match status" value="1"/>
</dbReference>
<dbReference type="FunFam" id="2.40.70.10:FF:000008">
    <property type="entry name" value="Cathepsin D"/>
    <property type="match status" value="1"/>
</dbReference>
<feature type="region of interest" description="Disordered" evidence="5">
    <location>
        <begin position="568"/>
        <end position="591"/>
    </location>
</feature>
<dbReference type="OrthoDB" id="771136at2759"/>
<reference evidence="9" key="1">
    <citation type="journal article" date="2013" name="Genome Announc.">
        <title>Draft genome sequence of the basidiomycetous yeast-like fungus Pseudozyma hubeiensis SY62, which produces an abundant amount of the biosurfactant mannosylerythritol lipids.</title>
        <authorList>
            <person name="Konishi M."/>
            <person name="Hatada Y."/>
            <person name="Horiuchi J."/>
        </authorList>
    </citation>
    <scope>NUCLEOTIDE SEQUENCE [LARGE SCALE GENOMIC DNA]</scope>
    <source>
        <strain evidence="9">SY62</strain>
    </source>
</reference>
<name>R9NX57_PSEHS</name>
<proteinExistence type="inferred from homology"/>
<keyword evidence="4" id="KW-0378">Hydrolase</keyword>
<feature type="region of interest" description="Disordered" evidence="5">
    <location>
        <begin position="629"/>
        <end position="654"/>
    </location>
</feature>
<protein>
    <submittedName>
        <fullName evidence="8">Aspartic peptidase</fullName>
    </submittedName>
</protein>
<dbReference type="eggNOG" id="KOG1339">
    <property type="taxonomic scope" value="Eukaryota"/>
</dbReference>
<dbReference type="GO" id="GO:0004190">
    <property type="term" value="F:aspartic-type endopeptidase activity"/>
    <property type="evidence" value="ECO:0007669"/>
    <property type="project" value="UniProtKB-KW"/>
</dbReference>
<dbReference type="GO" id="GO:0006508">
    <property type="term" value="P:proteolysis"/>
    <property type="evidence" value="ECO:0007669"/>
    <property type="project" value="UniProtKB-KW"/>
</dbReference>
<accession>R9NX57</accession>
<dbReference type="SUPFAM" id="SSF50630">
    <property type="entry name" value="Acid proteases"/>
    <property type="match status" value="1"/>
</dbReference>
<dbReference type="PANTHER" id="PTHR47966:SF57">
    <property type="entry name" value="PEPTIDASE A1 DOMAIN-CONTAINING PROTEIN"/>
    <property type="match status" value="1"/>
</dbReference>
<evidence type="ECO:0000313" key="9">
    <source>
        <dbReference type="Proteomes" id="UP000014071"/>
    </source>
</evidence>
<dbReference type="FunFam" id="2.40.70.10:FF:000223">
    <property type="entry name" value="Uncharacterized protein"/>
    <property type="match status" value="1"/>
</dbReference>
<gene>
    <name evidence="8" type="ORF">PHSY_000727</name>
</gene>
<dbReference type="RefSeq" id="XP_012186751.1">
    <property type="nucleotide sequence ID" value="XM_012331361.1"/>
</dbReference>
<evidence type="ECO:0000256" key="6">
    <source>
        <dbReference type="SAM" id="Phobius"/>
    </source>
</evidence>
<dbReference type="InterPro" id="IPR034164">
    <property type="entry name" value="Pepsin-like_dom"/>
</dbReference>
<feature type="active site" evidence="3">
    <location>
        <position position="438"/>
    </location>
</feature>
<evidence type="ECO:0000256" key="2">
    <source>
        <dbReference type="ARBA" id="ARBA00022750"/>
    </source>
</evidence>
<dbReference type="AlphaFoldDB" id="R9NX57"/>
<evidence type="ECO:0000256" key="1">
    <source>
        <dbReference type="ARBA" id="ARBA00007447"/>
    </source>
</evidence>
<keyword evidence="6" id="KW-0472">Membrane</keyword>
<feature type="transmembrane region" description="Helical" evidence="6">
    <location>
        <begin position="89"/>
        <end position="111"/>
    </location>
</feature>